<evidence type="ECO:0000313" key="3">
    <source>
        <dbReference type="Proteomes" id="UP000198896"/>
    </source>
</evidence>
<feature type="signal peptide" evidence="1">
    <location>
        <begin position="1"/>
        <end position="20"/>
    </location>
</feature>
<feature type="chain" id="PRO_5038784526" description="DUF3298 domain-containing protein" evidence="1">
    <location>
        <begin position="21"/>
        <end position="450"/>
    </location>
</feature>
<dbReference type="STRING" id="1123323.SAMN05216245_101144"/>
<evidence type="ECO:0000313" key="2">
    <source>
        <dbReference type="EMBL" id="SFE04440.1"/>
    </source>
</evidence>
<evidence type="ECO:0008006" key="4">
    <source>
        <dbReference type="Google" id="ProtNLM"/>
    </source>
</evidence>
<dbReference type="OrthoDB" id="5637at2"/>
<reference evidence="2 3" key="1">
    <citation type="submission" date="2016-10" db="EMBL/GenBank/DDBJ databases">
        <authorList>
            <person name="de Groot N.N."/>
        </authorList>
    </citation>
    <scope>NUCLEOTIDE SEQUENCE [LARGE SCALE GENOMIC DNA]</scope>
    <source>
        <strain evidence="2 3">DSM 9236</strain>
    </source>
</reference>
<dbReference type="Proteomes" id="UP000198896">
    <property type="component" value="Unassembled WGS sequence"/>
</dbReference>
<keyword evidence="1" id="KW-0732">Signal</keyword>
<proteinExistence type="predicted"/>
<accession>A0A1I1XGC2</accession>
<dbReference type="AlphaFoldDB" id="A0A1I1XGC2"/>
<evidence type="ECO:0000256" key="1">
    <source>
        <dbReference type="SAM" id="SignalP"/>
    </source>
</evidence>
<dbReference type="RefSeq" id="WP_093912350.1">
    <property type="nucleotide sequence ID" value="NZ_FONL01000001.1"/>
</dbReference>
<dbReference type="EMBL" id="FONL01000001">
    <property type="protein sequence ID" value="SFE04440.1"/>
    <property type="molecule type" value="Genomic_DNA"/>
</dbReference>
<protein>
    <recommendedName>
        <fullName evidence="4">DUF3298 domain-containing protein</fullName>
    </recommendedName>
</protein>
<sequence length="450" mass="50725">MKKEKLLAAVLAAACAVTFAPTLDTGIAEMDLSRPVFAQAKDVANQEASLHSLPLVTSVHFYSDWDGPFEMLRSHWTDIGFYGNAKAPEQKVAKALSGFSRMKSDDFGRTRKLMFTDSKADWSQRIKDGSPYYGPYWFTGDILVRRSDSAAVSFLEDKGIYAGGTHAGSELAARNYDARTGKELQLSDVFVNKYTLAEAIKKRLKEDYPDASFMENGGAAADESVDRMIKEDSLVWTLEPYGVTFWFNPYRLGGTYAEEMFVTTLFYLESPELFKRNKGTDAFAWRALERYCMDIRLYTAVRVSGKPGEKLTVGRDNDGIQIEFRGEEYRNELELRNTDIRPTLVNCSDGRKYLYVDYEEPASKYSASCYKLYVYDLNGTSPRFVGVYPMTRLASPLKDTAKRSWYVMSDPDDFYTTATMDSNLVPGKRLRCRVGEDGAPEVLEVEGAKG</sequence>
<name>A0A1I1XGC2_9FIRM</name>
<organism evidence="2 3">
    <name type="scientific">Succiniclasticum ruminis DSM 9236</name>
    <dbReference type="NCBI Taxonomy" id="1123323"/>
    <lineage>
        <taxon>Bacteria</taxon>
        <taxon>Bacillati</taxon>
        <taxon>Bacillota</taxon>
        <taxon>Negativicutes</taxon>
        <taxon>Acidaminococcales</taxon>
        <taxon>Acidaminococcaceae</taxon>
        <taxon>Succiniclasticum</taxon>
    </lineage>
</organism>
<gene>
    <name evidence="2" type="ORF">SAMN05216245_101144</name>
</gene>
<keyword evidence="3" id="KW-1185">Reference proteome</keyword>